<dbReference type="OrthoDB" id="1932997at2759"/>
<dbReference type="PhylomeDB" id="A0A022QL93"/>
<dbReference type="EMBL" id="KI631311">
    <property type="protein sequence ID" value="EYU28731.1"/>
    <property type="molecule type" value="Genomic_DNA"/>
</dbReference>
<feature type="region of interest" description="Disordered" evidence="1">
    <location>
        <begin position="1"/>
        <end position="28"/>
    </location>
</feature>
<dbReference type="AlphaFoldDB" id="A0A022QL93"/>
<proteinExistence type="predicted"/>
<dbReference type="PANTHER" id="PTHR34539:SF3">
    <property type="entry name" value="NAC DOMAIN-CONTAINING PROTEIN"/>
    <property type="match status" value="1"/>
</dbReference>
<evidence type="ECO:0000313" key="3">
    <source>
        <dbReference type="Proteomes" id="UP000030748"/>
    </source>
</evidence>
<dbReference type="Proteomes" id="UP000030748">
    <property type="component" value="Unassembled WGS sequence"/>
</dbReference>
<organism evidence="2 3">
    <name type="scientific">Erythranthe guttata</name>
    <name type="common">Yellow monkey flower</name>
    <name type="synonym">Mimulus guttatus</name>
    <dbReference type="NCBI Taxonomy" id="4155"/>
    <lineage>
        <taxon>Eukaryota</taxon>
        <taxon>Viridiplantae</taxon>
        <taxon>Streptophyta</taxon>
        <taxon>Embryophyta</taxon>
        <taxon>Tracheophyta</taxon>
        <taxon>Spermatophyta</taxon>
        <taxon>Magnoliopsida</taxon>
        <taxon>eudicotyledons</taxon>
        <taxon>Gunneridae</taxon>
        <taxon>Pentapetalae</taxon>
        <taxon>asterids</taxon>
        <taxon>lamiids</taxon>
        <taxon>Lamiales</taxon>
        <taxon>Phrymaceae</taxon>
        <taxon>Erythranthe</taxon>
    </lineage>
</organism>
<evidence type="ECO:0000313" key="2">
    <source>
        <dbReference type="EMBL" id="EYU28731.1"/>
    </source>
</evidence>
<protein>
    <submittedName>
        <fullName evidence="2">Uncharacterized protein</fullName>
    </submittedName>
</protein>
<dbReference type="OMA" id="ADQKNPR"/>
<dbReference type="eggNOG" id="ENOG502S21J">
    <property type="taxonomic scope" value="Eukaryota"/>
</dbReference>
<reference evidence="2 3" key="1">
    <citation type="journal article" date="2013" name="Proc. Natl. Acad. Sci. U.S.A.">
        <title>Fine-scale variation in meiotic recombination in Mimulus inferred from population shotgun sequencing.</title>
        <authorList>
            <person name="Hellsten U."/>
            <person name="Wright K.M."/>
            <person name="Jenkins J."/>
            <person name="Shu S."/>
            <person name="Yuan Y."/>
            <person name="Wessler S.R."/>
            <person name="Schmutz J."/>
            <person name="Willis J.H."/>
            <person name="Rokhsar D.S."/>
        </authorList>
    </citation>
    <scope>NUCLEOTIDE SEQUENCE [LARGE SCALE GENOMIC DNA]</scope>
    <source>
        <strain evidence="3">cv. DUN x IM62</strain>
    </source>
</reference>
<sequence length="169" mass="19024">MAETPHKRLRDQESHIEDYSSKRQKPYNTILHLLDEEDPSQEPSRELSRDLSAIYTTLQQELVSSCTTTTTTTTLVHDDDFDSLPPFEASAAVEADGGAGADENDGVKSVMRHLFEASDDELGIPNTMDENVNSEDKLPFSLLNDYNGLWELEDEAANYYTVLQSELFM</sequence>
<accession>A0A022QL93</accession>
<evidence type="ECO:0000256" key="1">
    <source>
        <dbReference type="SAM" id="MobiDB-lite"/>
    </source>
</evidence>
<dbReference type="KEGG" id="egt:105967486"/>
<dbReference type="PANTHER" id="PTHR34539">
    <property type="entry name" value="T6J4.11 PROTEIN"/>
    <property type="match status" value="1"/>
</dbReference>
<name>A0A022QL93_ERYGU</name>
<gene>
    <name evidence="2" type="ORF">MIMGU_mgv1a015074mg</name>
</gene>
<keyword evidence="3" id="KW-1185">Reference proteome</keyword>
<feature type="compositionally biased region" description="Basic and acidic residues" evidence="1">
    <location>
        <begin position="1"/>
        <end position="21"/>
    </location>
</feature>